<dbReference type="CDD" id="cd05009">
    <property type="entry name" value="SIS_GlmS_GlmD_2"/>
    <property type="match status" value="1"/>
</dbReference>
<reference evidence="3 4" key="1">
    <citation type="submission" date="2019-12" db="EMBL/GenBank/DDBJ databases">
        <authorList>
            <person name="Yang R."/>
        </authorList>
    </citation>
    <scope>NUCLEOTIDE SEQUENCE [LARGE SCALE GENOMIC DNA]</scope>
    <source>
        <strain evidence="3 4">DONG20-135</strain>
    </source>
</reference>
<keyword evidence="4" id="KW-1185">Reference proteome</keyword>
<dbReference type="InterPro" id="IPR046348">
    <property type="entry name" value="SIS_dom_sf"/>
</dbReference>
<comment type="caution">
    <text evidence="3">The sequence shown here is derived from an EMBL/GenBank/DDBJ whole genome shotgun (WGS) entry which is preliminary data.</text>
</comment>
<dbReference type="EMBL" id="WUUQ01000003">
    <property type="protein sequence ID" value="MXQ74129.1"/>
    <property type="molecule type" value="Genomic_DNA"/>
</dbReference>
<feature type="domain" description="SIS" evidence="2">
    <location>
        <begin position="33"/>
        <end position="180"/>
    </location>
</feature>
<dbReference type="Proteomes" id="UP000434036">
    <property type="component" value="Unassembled WGS sequence"/>
</dbReference>
<dbReference type="CDD" id="cd05008">
    <property type="entry name" value="SIS_GlmS_GlmD_1"/>
    <property type="match status" value="1"/>
</dbReference>
<dbReference type="Pfam" id="PF01380">
    <property type="entry name" value="SIS"/>
    <property type="match status" value="2"/>
</dbReference>
<organism evidence="3 4">
    <name type="scientific">Copranaerobaculum intestinale</name>
    <dbReference type="NCBI Taxonomy" id="2692629"/>
    <lineage>
        <taxon>Bacteria</taxon>
        <taxon>Bacillati</taxon>
        <taxon>Bacillota</taxon>
        <taxon>Erysipelotrichia</taxon>
        <taxon>Erysipelotrichales</taxon>
        <taxon>Erysipelotrichaceae</taxon>
        <taxon>Copranaerobaculum</taxon>
    </lineage>
</organism>
<keyword evidence="1" id="KW-0677">Repeat</keyword>
<dbReference type="Gene3D" id="3.40.50.10490">
    <property type="entry name" value="Glucose-6-phosphate isomerase like protein, domain 1"/>
    <property type="match status" value="2"/>
</dbReference>
<proteinExistence type="predicted"/>
<evidence type="ECO:0000256" key="1">
    <source>
        <dbReference type="ARBA" id="ARBA00022737"/>
    </source>
</evidence>
<dbReference type="PROSITE" id="PS51464">
    <property type="entry name" value="SIS"/>
    <property type="match status" value="1"/>
</dbReference>
<dbReference type="RefSeq" id="WP_160625516.1">
    <property type="nucleotide sequence ID" value="NZ_WUUQ01000003.1"/>
</dbReference>
<gene>
    <name evidence="3" type="ORF">GSF08_09280</name>
</gene>
<protein>
    <submittedName>
        <fullName evidence="3">SIS domain-containing protein</fullName>
    </submittedName>
</protein>
<dbReference type="PANTHER" id="PTHR10937:SF17">
    <property type="entry name" value="GLUCOSAMINE-FRUCTOSE-6-PHOSPHATE AMINOTRANSFERASE"/>
    <property type="match status" value="1"/>
</dbReference>
<evidence type="ECO:0000313" key="4">
    <source>
        <dbReference type="Proteomes" id="UP000434036"/>
    </source>
</evidence>
<dbReference type="GO" id="GO:0006002">
    <property type="term" value="P:fructose 6-phosphate metabolic process"/>
    <property type="evidence" value="ECO:0007669"/>
    <property type="project" value="TreeGrafter"/>
</dbReference>
<dbReference type="PANTHER" id="PTHR10937">
    <property type="entry name" value="GLUCOSAMINE--FRUCTOSE-6-PHOSPHATE AMINOTRANSFERASE, ISOMERIZING"/>
    <property type="match status" value="1"/>
</dbReference>
<dbReference type="GO" id="GO:0097367">
    <property type="term" value="F:carbohydrate derivative binding"/>
    <property type="evidence" value="ECO:0007669"/>
    <property type="project" value="InterPro"/>
</dbReference>
<dbReference type="GO" id="GO:0006487">
    <property type="term" value="P:protein N-linked glycosylation"/>
    <property type="evidence" value="ECO:0007669"/>
    <property type="project" value="TreeGrafter"/>
</dbReference>
<name>A0A6N8UC93_9FIRM</name>
<dbReference type="InterPro" id="IPR035466">
    <property type="entry name" value="GlmS/AgaS_SIS"/>
</dbReference>
<dbReference type="GO" id="GO:0006047">
    <property type="term" value="P:UDP-N-acetylglucosamine metabolic process"/>
    <property type="evidence" value="ECO:0007669"/>
    <property type="project" value="TreeGrafter"/>
</dbReference>
<accession>A0A6N8UC93</accession>
<dbReference type="SUPFAM" id="SSF53697">
    <property type="entry name" value="SIS domain"/>
    <property type="match status" value="1"/>
</dbReference>
<dbReference type="AlphaFoldDB" id="A0A6N8UC93"/>
<dbReference type="InterPro" id="IPR001347">
    <property type="entry name" value="SIS_dom"/>
</dbReference>
<evidence type="ECO:0000259" key="2">
    <source>
        <dbReference type="PROSITE" id="PS51464"/>
    </source>
</evidence>
<evidence type="ECO:0000313" key="3">
    <source>
        <dbReference type="EMBL" id="MXQ74129.1"/>
    </source>
</evidence>
<dbReference type="GO" id="GO:0004360">
    <property type="term" value="F:glutamine-fructose-6-phosphate transaminase (isomerizing) activity"/>
    <property type="evidence" value="ECO:0007669"/>
    <property type="project" value="TreeGrafter"/>
</dbReference>
<dbReference type="InterPro" id="IPR035490">
    <property type="entry name" value="GlmS/FrlB_SIS"/>
</dbReference>
<sequence length="367" mass="41135">MTEKKMTMMDYVLESAPAIAHNVDRSKELTAALVKDFTEKDYKTIWIIASGSSFNGSNCARAFMREYLNCEVKIVTPYTFTNYENNMGDDDFGFVISQSGYSTNSIEALEKLKAMGKKAIGLTGNLDSDFKDHADELVEYGVGIETVGYVTKGVTTLAEFLMLFSIEAALVKGIMDAEQADSLKAEIKKTADAHKIVTEETLKFYETNYKAMTSMTSAYVCGFGASYGTALEGALKIGETVQIPSVAYEMEEFLHGPNLQLTPNYTLFFVDGMDHCSKRVSEIYHAVRTITDEAYIITNDPTVDDDHAIRLPFDTNPLIAPLYSLPFFQIISYKVTEDTHKWEKHPLYNIFKEKVACKTENYVDTEC</sequence>
<reference evidence="3 4" key="2">
    <citation type="submission" date="2020-01" db="EMBL/GenBank/DDBJ databases">
        <title>Clostridiaceae sp. nov. isolated from the gut of human by culturomics.</title>
        <authorList>
            <person name="Chang Y."/>
        </authorList>
    </citation>
    <scope>NUCLEOTIDE SEQUENCE [LARGE SCALE GENOMIC DNA]</scope>
    <source>
        <strain evidence="3 4">DONG20-135</strain>
    </source>
</reference>